<keyword evidence="2" id="KW-0472">Membrane</keyword>
<sequence length="523" mass="59954">MFPRSRCNGVISRVKWSFPGFTCYIEFGRMLLFNKLFKYYNLVVTLHCIRYILSVDQHQTVYVLLNMTEVFLNCSSSKEVAWTRGEEVLVQGGMKVTSDPRIQLIIDTHVKRLHIKDITSNYTDVYQCVDYIGGQIKNVSIVTYNVTVVEDLYITDNTASFIAVEGTSVKMTCPVYGRPEPNIKWYIWYISSSYLQDIGISGNVLEIRNFTRDCGVPYMCIAKHKLTKSLNHTWTPIPEFPPDITANAAPHKFNTTSEGIYFSAKYSDEFKLSCNITANPFYSVTWTKGGTWLGNITYMDDKRPKILTNTNLDMIYDCVFDLKPVNDEHTHKTSVSSRITDPSVFEDLYITDNTASFIAVEGTSVKMTCPVYGRPEPNIKWYIWYISSSYLQVPPDISASADPHKFNRTSEGIYFSAKYSDKFEMICNITANPFYSVTWTKGDTWLGNITYMDDKRPKILTNTNLDMIYDCVFDLKPVNDEHTHKTSVSSRITDPSVFGEYKCVTSNVYGYDEQIFNIIQRVG</sequence>
<evidence type="ECO:0000256" key="3">
    <source>
        <dbReference type="ARBA" id="ARBA00023157"/>
    </source>
</evidence>
<keyword evidence="8" id="KW-1185">Reference proteome</keyword>
<dbReference type="EMBL" id="CAJPWZ010003023">
    <property type="protein sequence ID" value="CAG2249986.1"/>
    <property type="molecule type" value="Genomic_DNA"/>
</dbReference>
<protein>
    <recommendedName>
        <fullName evidence="6">Ig-like domain-containing protein</fullName>
    </recommendedName>
</protein>
<dbReference type="GO" id="GO:0098609">
    <property type="term" value="P:cell-cell adhesion"/>
    <property type="evidence" value="ECO:0007669"/>
    <property type="project" value="TreeGrafter"/>
</dbReference>
<dbReference type="InterPro" id="IPR051275">
    <property type="entry name" value="Cell_adhesion_signaling"/>
</dbReference>
<evidence type="ECO:0000313" key="8">
    <source>
        <dbReference type="Proteomes" id="UP000683360"/>
    </source>
</evidence>
<dbReference type="InterPro" id="IPR036179">
    <property type="entry name" value="Ig-like_dom_sf"/>
</dbReference>
<evidence type="ECO:0000256" key="5">
    <source>
        <dbReference type="ARBA" id="ARBA00023319"/>
    </source>
</evidence>
<dbReference type="SMART" id="SM00408">
    <property type="entry name" value="IGc2"/>
    <property type="match status" value="2"/>
</dbReference>
<dbReference type="Gene3D" id="2.60.40.10">
    <property type="entry name" value="Immunoglobulins"/>
    <property type="match status" value="2"/>
</dbReference>
<evidence type="ECO:0000256" key="4">
    <source>
        <dbReference type="ARBA" id="ARBA00023180"/>
    </source>
</evidence>
<dbReference type="GO" id="GO:0050839">
    <property type="term" value="F:cell adhesion molecule binding"/>
    <property type="evidence" value="ECO:0007669"/>
    <property type="project" value="TreeGrafter"/>
</dbReference>
<feature type="domain" description="Ig-like" evidence="6">
    <location>
        <begin position="395"/>
        <end position="507"/>
    </location>
</feature>
<name>A0A8S3V0X9_MYTED</name>
<dbReference type="InterPro" id="IPR007110">
    <property type="entry name" value="Ig-like_dom"/>
</dbReference>
<dbReference type="GO" id="GO:0005911">
    <property type="term" value="C:cell-cell junction"/>
    <property type="evidence" value="ECO:0007669"/>
    <property type="project" value="TreeGrafter"/>
</dbReference>
<comment type="subcellular location">
    <subcellularLocation>
        <location evidence="1">Membrane</location>
        <topology evidence="1">Single-pass type I membrane protein</topology>
    </subcellularLocation>
</comment>
<keyword evidence="3" id="KW-1015">Disulfide bond</keyword>
<evidence type="ECO:0000256" key="1">
    <source>
        <dbReference type="ARBA" id="ARBA00004479"/>
    </source>
</evidence>
<evidence type="ECO:0000259" key="6">
    <source>
        <dbReference type="PROSITE" id="PS50835"/>
    </source>
</evidence>
<evidence type="ECO:0000256" key="2">
    <source>
        <dbReference type="ARBA" id="ARBA00023136"/>
    </source>
</evidence>
<dbReference type="Proteomes" id="UP000683360">
    <property type="component" value="Unassembled WGS sequence"/>
</dbReference>
<feature type="domain" description="Ig-like" evidence="6">
    <location>
        <begin position="242"/>
        <end position="336"/>
    </location>
</feature>
<dbReference type="InterPro" id="IPR013783">
    <property type="entry name" value="Ig-like_fold"/>
</dbReference>
<keyword evidence="5" id="KW-0393">Immunoglobulin domain</keyword>
<reference evidence="7" key="1">
    <citation type="submission" date="2021-03" db="EMBL/GenBank/DDBJ databases">
        <authorList>
            <person name="Bekaert M."/>
        </authorList>
    </citation>
    <scope>NUCLEOTIDE SEQUENCE</scope>
</reference>
<dbReference type="PANTHER" id="PTHR11640">
    <property type="entry name" value="NEPHRIN"/>
    <property type="match status" value="1"/>
</dbReference>
<feature type="domain" description="Ig-like" evidence="6">
    <location>
        <begin position="342"/>
        <end position="382"/>
    </location>
</feature>
<comment type="caution">
    <text evidence="7">The sequence shown here is derived from an EMBL/GenBank/DDBJ whole genome shotgun (WGS) entry which is preliminary data.</text>
</comment>
<dbReference type="GO" id="GO:0005886">
    <property type="term" value="C:plasma membrane"/>
    <property type="evidence" value="ECO:0007669"/>
    <property type="project" value="TreeGrafter"/>
</dbReference>
<accession>A0A8S3V0X9</accession>
<feature type="domain" description="Ig-like" evidence="6">
    <location>
        <begin position="150"/>
        <end position="231"/>
    </location>
</feature>
<evidence type="ECO:0000313" key="7">
    <source>
        <dbReference type="EMBL" id="CAG2249986.1"/>
    </source>
</evidence>
<keyword evidence="4" id="KW-0325">Glycoprotein</keyword>
<dbReference type="PROSITE" id="PS50835">
    <property type="entry name" value="IG_LIKE"/>
    <property type="match status" value="4"/>
</dbReference>
<dbReference type="SUPFAM" id="SSF48726">
    <property type="entry name" value="Immunoglobulin"/>
    <property type="match status" value="4"/>
</dbReference>
<dbReference type="InterPro" id="IPR003599">
    <property type="entry name" value="Ig_sub"/>
</dbReference>
<dbReference type="SMART" id="SM00409">
    <property type="entry name" value="IG"/>
    <property type="match status" value="3"/>
</dbReference>
<dbReference type="OrthoDB" id="6137870at2759"/>
<dbReference type="AlphaFoldDB" id="A0A8S3V0X9"/>
<dbReference type="InterPro" id="IPR003598">
    <property type="entry name" value="Ig_sub2"/>
</dbReference>
<dbReference type="PANTHER" id="PTHR11640:SF31">
    <property type="entry name" value="IRREGULAR CHIASM C-ROUGHEST PROTEIN-RELATED"/>
    <property type="match status" value="1"/>
</dbReference>
<dbReference type="Pfam" id="PF13927">
    <property type="entry name" value="Ig_3"/>
    <property type="match status" value="1"/>
</dbReference>
<gene>
    <name evidence="7" type="ORF">MEDL_61710</name>
</gene>
<organism evidence="7 8">
    <name type="scientific">Mytilus edulis</name>
    <name type="common">Blue mussel</name>
    <dbReference type="NCBI Taxonomy" id="6550"/>
    <lineage>
        <taxon>Eukaryota</taxon>
        <taxon>Metazoa</taxon>
        <taxon>Spiralia</taxon>
        <taxon>Lophotrochozoa</taxon>
        <taxon>Mollusca</taxon>
        <taxon>Bivalvia</taxon>
        <taxon>Autobranchia</taxon>
        <taxon>Pteriomorphia</taxon>
        <taxon>Mytilida</taxon>
        <taxon>Mytiloidea</taxon>
        <taxon>Mytilidae</taxon>
        <taxon>Mytilinae</taxon>
        <taxon>Mytilus</taxon>
    </lineage>
</organism>
<proteinExistence type="predicted"/>